<dbReference type="Gene3D" id="2.60.130.10">
    <property type="entry name" value="Aromatic compound dioxygenase"/>
    <property type="match status" value="1"/>
</dbReference>
<keyword evidence="4" id="KW-1185">Reference proteome</keyword>
<evidence type="ECO:0000313" key="3">
    <source>
        <dbReference type="EMBL" id="KAF2027722.1"/>
    </source>
</evidence>
<sequence length="380" mass="40376">MIASSFLAKLAWISFAGQVLAHPGHEEHSANHAVKRSFLANTRRSLDGCAAHLEKRGSLKAAEVHRRKFLDDLRKRALADGLQRRDTDTVLNTSHHSDLVGITVDTDASTLFSNDTCILSPEGEIGPFWVKGELNREDIVDNEPGVVNYMHAQFIDISTCEPIPSLWWDVWNCNSTGVYSGVQDSSNGNGDDASNLNETALRGIQQTDENGIATFRSVFPGHYSGRATHVHVVGHLNATLLANGTISGGSVSHIGQLFFDQDLISEVEGTLPYNTSTIDITLNSVDRVFAFETEDSNSDPVFNYVYLTEEEGAEGGLFSWITIGVDTTAAYNTSYAALLTQDGGVANSNAGTSGGSGSLGAGAPSGVPSGGIPSGTVTAA</sequence>
<feature type="chain" id="PRO_5040340364" evidence="2">
    <location>
        <begin position="22"/>
        <end position="380"/>
    </location>
</feature>
<organism evidence="3 4">
    <name type="scientific">Setomelanomma holmii</name>
    <dbReference type="NCBI Taxonomy" id="210430"/>
    <lineage>
        <taxon>Eukaryota</taxon>
        <taxon>Fungi</taxon>
        <taxon>Dikarya</taxon>
        <taxon>Ascomycota</taxon>
        <taxon>Pezizomycotina</taxon>
        <taxon>Dothideomycetes</taxon>
        <taxon>Pleosporomycetidae</taxon>
        <taxon>Pleosporales</taxon>
        <taxon>Pleosporineae</taxon>
        <taxon>Phaeosphaeriaceae</taxon>
        <taxon>Setomelanomma</taxon>
    </lineage>
</organism>
<dbReference type="GO" id="GO:0016702">
    <property type="term" value="F:oxidoreductase activity, acting on single donors with incorporation of molecular oxygen, incorporation of two atoms of oxygen"/>
    <property type="evidence" value="ECO:0007669"/>
    <property type="project" value="InterPro"/>
</dbReference>
<evidence type="ECO:0000313" key="4">
    <source>
        <dbReference type="Proteomes" id="UP000799777"/>
    </source>
</evidence>
<dbReference type="Proteomes" id="UP000799777">
    <property type="component" value="Unassembled WGS sequence"/>
</dbReference>
<accession>A0A9P4LKL3</accession>
<feature type="signal peptide" evidence="2">
    <location>
        <begin position="1"/>
        <end position="21"/>
    </location>
</feature>
<dbReference type="OrthoDB" id="121380at2759"/>
<dbReference type="CDD" id="cd03457">
    <property type="entry name" value="intradiol_dioxygenase_like"/>
    <property type="match status" value="1"/>
</dbReference>
<dbReference type="GO" id="GO:0005506">
    <property type="term" value="F:iron ion binding"/>
    <property type="evidence" value="ECO:0007669"/>
    <property type="project" value="InterPro"/>
</dbReference>
<comment type="caution">
    <text evidence="3">The sequence shown here is derived from an EMBL/GenBank/DDBJ whole genome shotgun (WGS) entry which is preliminary data.</text>
</comment>
<dbReference type="PANTHER" id="PTHR34315">
    <property type="match status" value="1"/>
</dbReference>
<evidence type="ECO:0000256" key="1">
    <source>
        <dbReference type="SAM" id="MobiDB-lite"/>
    </source>
</evidence>
<feature type="region of interest" description="Disordered" evidence="1">
    <location>
        <begin position="357"/>
        <end position="380"/>
    </location>
</feature>
<dbReference type="EMBL" id="ML978222">
    <property type="protein sequence ID" value="KAF2027722.1"/>
    <property type="molecule type" value="Genomic_DNA"/>
</dbReference>
<dbReference type="PANTHER" id="PTHR34315:SF9">
    <property type="entry name" value="INTRADIOL RING-CLEAVAGE DIOXYGENASES DOMAIN-CONTAINING PROTEIN-RELATED"/>
    <property type="match status" value="1"/>
</dbReference>
<protein>
    <submittedName>
        <fullName evidence="3">Aromatic compound dioxygenase</fullName>
    </submittedName>
</protein>
<keyword evidence="2" id="KW-0732">Signal</keyword>
<dbReference type="SUPFAM" id="SSF49482">
    <property type="entry name" value="Aromatic compound dioxygenase"/>
    <property type="match status" value="1"/>
</dbReference>
<evidence type="ECO:0000256" key="2">
    <source>
        <dbReference type="SAM" id="SignalP"/>
    </source>
</evidence>
<keyword evidence="3" id="KW-0560">Oxidoreductase</keyword>
<dbReference type="InterPro" id="IPR015889">
    <property type="entry name" value="Intradiol_dOase_core"/>
</dbReference>
<name>A0A9P4LKL3_9PLEO</name>
<proteinExistence type="predicted"/>
<keyword evidence="3" id="KW-0223">Dioxygenase</keyword>
<dbReference type="AlphaFoldDB" id="A0A9P4LKL3"/>
<gene>
    <name evidence="3" type="ORF">EK21DRAFT_71234</name>
</gene>
<reference evidence="3" key="1">
    <citation type="journal article" date="2020" name="Stud. Mycol.">
        <title>101 Dothideomycetes genomes: a test case for predicting lifestyles and emergence of pathogens.</title>
        <authorList>
            <person name="Haridas S."/>
            <person name="Albert R."/>
            <person name="Binder M."/>
            <person name="Bloem J."/>
            <person name="Labutti K."/>
            <person name="Salamov A."/>
            <person name="Andreopoulos B."/>
            <person name="Baker S."/>
            <person name="Barry K."/>
            <person name="Bills G."/>
            <person name="Bluhm B."/>
            <person name="Cannon C."/>
            <person name="Castanera R."/>
            <person name="Culley D."/>
            <person name="Daum C."/>
            <person name="Ezra D."/>
            <person name="Gonzalez J."/>
            <person name="Henrissat B."/>
            <person name="Kuo A."/>
            <person name="Liang C."/>
            <person name="Lipzen A."/>
            <person name="Lutzoni F."/>
            <person name="Magnuson J."/>
            <person name="Mondo S."/>
            <person name="Nolan M."/>
            <person name="Ohm R."/>
            <person name="Pangilinan J."/>
            <person name="Park H.-J."/>
            <person name="Ramirez L."/>
            <person name="Alfaro M."/>
            <person name="Sun H."/>
            <person name="Tritt A."/>
            <person name="Yoshinaga Y."/>
            <person name="Zwiers L.-H."/>
            <person name="Turgeon B."/>
            <person name="Goodwin S."/>
            <person name="Spatafora J."/>
            <person name="Crous P."/>
            <person name="Grigoriev I."/>
        </authorList>
    </citation>
    <scope>NUCLEOTIDE SEQUENCE</scope>
    <source>
        <strain evidence="3">CBS 110217</strain>
    </source>
</reference>